<keyword evidence="6" id="KW-0472">Membrane</keyword>
<dbReference type="PRINTS" id="PR00463">
    <property type="entry name" value="EP450I"/>
</dbReference>
<reference evidence="7 8" key="1">
    <citation type="journal article" date="2019" name="Nat. Plants">
        <title>Stout camphor tree genome fills gaps in understanding of flowering plant genome evolution.</title>
        <authorList>
            <person name="Chaw S.M."/>
            <person name="Liu Y.C."/>
            <person name="Wu Y.W."/>
            <person name="Wang H.Y."/>
            <person name="Lin C.I."/>
            <person name="Wu C.S."/>
            <person name="Ke H.M."/>
            <person name="Chang L.Y."/>
            <person name="Hsu C.Y."/>
            <person name="Yang H.T."/>
            <person name="Sudianto E."/>
            <person name="Hsu M.H."/>
            <person name="Wu K.P."/>
            <person name="Wang L.N."/>
            <person name="Leebens-Mack J.H."/>
            <person name="Tsai I.J."/>
        </authorList>
    </citation>
    <scope>NUCLEOTIDE SEQUENCE [LARGE SCALE GENOMIC DNA]</scope>
    <source>
        <strain evidence="8">cv. Chaw 1501</strain>
        <tissue evidence="7">Young leaves</tissue>
    </source>
</reference>
<dbReference type="GO" id="GO:0020037">
    <property type="term" value="F:heme binding"/>
    <property type="evidence" value="ECO:0007669"/>
    <property type="project" value="InterPro"/>
</dbReference>
<keyword evidence="5" id="KW-0349">Heme</keyword>
<protein>
    <submittedName>
        <fullName evidence="7">Alkane hydroxylase MAH1</fullName>
    </submittedName>
</protein>
<dbReference type="GO" id="GO:0005506">
    <property type="term" value="F:iron ion binding"/>
    <property type="evidence" value="ECO:0007669"/>
    <property type="project" value="InterPro"/>
</dbReference>
<comment type="cofactor">
    <cofactor evidence="5">
        <name>heme</name>
        <dbReference type="ChEBI" id="CHEBI:30413"/>
    </cofactor>
</comment>
<dbReference type="InterPro" id="IPR002401">
    <property type="entry name" value="Cyt_P450_E_grp-I"/>
</dbReference>
<dbReference type="STRING" id="337451.A0A443N6Y4"/>
<keyword evidence="6" id="KW-0812">Transmembrane</keyword>
<dbReference type="PANTHER" id="PTHR24296">
    <property type="entry name" value="CYTOCHROME P450"/>
    <property type="match status" value="1"/>
</dbReference>
<dbReference type="GO" id="GO:0006629">
    <property type="term" value="P:lipid metabolic process"/>
    <property type="evidence" value="ECO:0007669"/>
    <property type="project" value="UniProtKB-ARBA"/>
</dbReference>
<dbReference type="PROSITE" id="PS00086">
    <property type="entry name" value="CYTOCHROME_P450"/>
    <property type="match status" value="1"/>
</dbReference>
<accession>A0A443N6Y4</accession>
<evidence type="ECO:0000256" key="1">
    <source>
        <dbReference type="ARBA" id="ARBA00010617"/>
    </source>
</evidence>
<keyword evidence="6" id="KW-1133">Transmembrane helix</keyword>
<comment type="similarity">
    <text evidence="1">Belongs to the cytochrome P450 family.</text>
</comment>
<organism evidence="7 8">
    <name type="scientific">Cinnamomum micranthum f. kanehirae</name>
    <dbReference type="NCBI Taxonomy" id="337451"/>
    <lineage>
        <taxon>Eukaryota</taxon>
        <taxon>Viridiplantae</taxon>
        <taxon>Streptophyta</taxon>
        <taxon>Embryophyta</taxon>
        <taxon>Tracheophyta</taxon>
        <taxon>Spermatophyta</taxon>
        <taxon>Magnoliopsida</taxon>
        <taxon>Magnoliidae</taxon>
        <taxon>Laurales</taxon>
        <taxon>Lauraceae</taxon>
        <taxon>Cinnamomum</taxon>
    </lineage>
</organism>
<gene>
    <name evidence="7" type="ORF">CKAN_00258200</name>
</gene>
<dbReference type="Gene3D" id="1.10.630.10">
    <property type="entry name" value="Cytochrome P450"/>
    <property type="match status" value="2"/>
</dbReference>
<keyword evidence="2 5" id="KW-0479">Metal-binding</keyword>
<dbReference type="GO" id="GO:0004497">
    <property type="term" value="F:monooxygenase activity"/>
    <property type="evidence" value="ECO:0007669"/>
    <property type="project" value="InterPro"/>
</dbReference>
<dbReference type="InterPro" id="IPR001128">
    <property type="entry name" value="Cyt_P450"/>
</dbReference>
<dbReference type="InterPro" id="IPR036396">
    <property type="entry name" value="Cyt_P450_sf"/>
</dbReference>
<proteinExistence type="inferred from homology"/>
<dbReference type="SUPFAM" id="SSF48264">
    <property type="entry name" value="Cytochrome P450"/>
    <property type="match status" value="2"/>
</dbReference>
<dbReference type="AlphaFoldDB" id="A0A443N6Y4"/>
<keyword evidence="8" id="KW-1185">Reference proteome</keyword>
<sequence>MAAAFMASLWSIIISWSYLELFLALCACFLLYECYKRKDESVPNWPIFGMWPTVLLNIHHIHDWLTEVVREHGGTFKLNGPWFTRMDILCTCVPANINYIYNTNFSSFPKGPEFARIFDIFGESIINSDSESWRIQRKLAHNVMSSKRFRTFVNRTSQAKVNGLMHVLKHKANQDQGVIDLQDLFQRFTFDNTCILIFGVDPGSLSVELPMVPFPQAMDDTMEALAFRNAVPESWWMLLKRLKIGKEKKLAEAWKTFDHFTNQLISRRREELNKSTRHAGDADCEKWPDLLTSYIDYQLDDELPIPKSDKFLRDTTLNFILAGRDTTSSALTWFFWLVSRSPEVETKILEELRDNSPQLREKQQGELKEFNAEELSKSVYLHAALCESLRLFPPVPFEYTSVVQPEVLPSGEAVKPGTKILIPLYTMGRMESIWGKDCLEFKPERWITEKGKLKVEPSYKFMAFNSGPRICLGKEVAFTQMKSVAGTLLFNFHFQVLEGLPVSPTLSIILLMERGLKDEIVPNWPIVGMLPTILLNVHRLHDQITDVLTKTGSTYMFNGPWFTHMDILCTCNPANINYIFNTSFSSFPKGPEFSRIFDIFGESIINSDSESWRIQRKLAHSILSSKRFRAFVSRTSQAKVKDLMHVLKHIASQDQGVIDLQDLLPFGGNANGSICAGNGRCNEALAFRNAVPESWWKLLKWLKIGKEKKLAEAWETFDHFANQHISMRREVFNKSKSQGGELDCEEGEDLLTSYMNYQLEGELL</sequence>
<dbReference type="Proteomes" id="UP000283530">
    <property type="component" value="Unassembled WGS sequence"/>
</dbReference>
<comment type="caution">
    <text evidence="7">The sequence shown here is derived from an EMBL/GenBank/DDBJ whole genome shotgun (WGS) entry which is preliminary data.</text>
</comment>
<keyword evidence="3" id="KW-0560">Oxidoreductase</keyword>
<evidence type="ECO:0000256" key="3">
    <source>
        <dbReference type="ARBA" id="ARBA00023002"/>
    </source>
</evidence>
<evidence type="ECO:0000313" key="8">
    <source>
        <dbReference type="Proteomes" id="UP000283530"/>
    </source>
</evidence>
<evidence type="ECO:0000256" key="4">
    <source>
        <dbReference type="ARBA" id="ARBA00023004"/>
    </source>
</evidence>
<evidence type="ECO:0000256" key="5">
    <source>
        <dbReference type="PIRSR" id="PIRSR602401-1"/>
    </source>
</evidence>
<dbReference type="OrthoDB" id="1470350at2759"/>
<keyword evidence="4 5" id="KW-0408">Iron</keyword>
<evidence type="ECO:0000256" key="6">
    <source>
        <dbReference type="SAM" id="Phobius"/>
    </source>
</evidence>
<name>A0A443N6Y4_9MAGN</name>
<evidence type="ECO:0000313" key="7">
    <source>
        <dbReference type="EMBL" id="RWR74258.1"/>
    </source>
</evidence>
<evidence type="ECO:0000256" key="2">
    <source>
        <dbReference type="ARBA" id="ARBA00022723"/>
    </source>
</evidence>
<feature type="transmembrane region" description="Helical" evidence="6">
    <location>
        <begin position="7"/>
        <end position="32"/>
    </location>
</feature>
<dbReference type="Pfam" id="PF00067">
    <property type="entry name" value="p450"/>
    <property type="match status" value="2"/>
</dbReference>
<dbReference type="CDD" id="cd11064">
    <property type="entry name" value="CYP86A"/>
    <property type="match status" value="1"/>
</dbReference>
<dbReference type="PRINTS" id="PR00385">
    <property type="entry name" value="P450"/>
</dbReference>
<dbReference type="EMBL" id="QPKB01000001">
    <property type="protein sequence ID" value="RWR74258.1"/>
    <property type="molecule type" value="Genomic_DNA"/>
</dbReference>
<dbReference type="GO" id="GO:0016705">
    <property type="term" value="F:oxidoreductase activity, acting on paired donors, with incorporation or reduction of molecular oxygen"/>
    <property type="evidence" value="ECO:0007669"/>
    <property type="project" value="InterPro"/>
</dbReference>
<dbReference type="InterPro" id="IPR017972">
    <property type="entry name" value="Cyt_P450_CS"/>
</dbReference>
<feature type="binding site" description="axial binding residue" evidence="5">
    <location>
        <position position="471"/>
    </location>
    <ligand>
        <name>heme</name>
        <dbReference type="ChEBI" id="CHEBI:30413"/>
    </ligand>
    <ligandPart>
        <name>Fe</name>
        <dbReference type="ChEBI" id="CHEBI:18248"/>
    </ligandPart>
</feature>